<keyword evidence="3 5" id="KW-1133">Transmembrane helix</keyword>
<keyword evidence="2 5" id="KW-0812">Transmembrane</keyword>
<feature type="transmembrane region" description="Helical" evidence="5">
    <location>
        <begin position="73"/>
        <end position="95"/>
    </location>
</feature>
<dbReference type="eggNOG" id="COG0428">
    <property type="taxonomic scope" value="Bacteria"/>
</dbReference>
<gene>
    <name evidence="6" type="ordered locus">BMS_0843</name>
</gene>
<dbReference type="EMBL" id="FQ312005">
    <property type="protein sequence ID" value="CBW25738.1"/>
    <property type="molecule type" value="Genomic_DNA"/>
</dbReference>
<dbReference type="KEGG" id="bmx:BMS_0843"/>
<feature type="transmembrane region" description="Helical" evidence="5">
    <location>
        <begin position="177"/>
        <end position="198"/>
    </location>
</feature>
<comment type="subcellular location">
    <subcellularLocation>
        <location evidence="1">Membrane</location>
        <topology evidence="1">Multi-pass membrane protein</topology>
    </subcellularLocation>
</comment>
<dbReference type="HOGENOM" id="CLU_015114_1_2_7"/>
<dbReference type="AlphaFoldDB" id="E1WX37"/>
<dbReference type="PANTHER" id="PTHR11040">
    <property type="entry name" value="ZINC/IRON TRANSPORTER"/>
    <property type="match status" value="1"/>
</dbReference>
<feature type="transmembrane region" description="Helical" evidence="5">
    <location>
        <begin position="40"/>
        <end position="61"/>
    </location>
</feature>
<feature type="transmembrane region" description="Helical" evidence="5">
    <location>
        <begin position="145"/>
        <end position="168"/>
    </location>
</feature>
<feature type="transmembrane region" description="Helical" evidence="5">
    <location>
        <begin position="6"/>
        <end position="28"/>
    </location>
</feature>
<dbReference type="GO" id="GO:0016020">
    <property type="term" value="C:membrane"/>
    <property type="evidence" value="ECO:0007669"/>
    <property type="project" value="UniProtKB-SubCell"/>
</dbReference>
<keyword evidence="7" id="KW-1185">Reference proteome</keyword>
<dbReference type="InterPro" id="IPR036259">
    <property type="entry name" value="MFS_trans_sf"/>
</dbReference>
<organism evidence="6 7">
    <name type="scientific">Halobacteriovorax marinus (strain ATCC BAA-682 / DSM 15412 / SJ)</name>
    <name type="common">Bacteriovorax marinus</name>
    <dbReference type="NCBI Taxonomy" id="862908"/>
    <lineage>
        <taxon>Bacteria</taxon>
        <taxon>Pseudomonadati</taxon>
        <taxon>Bdellovibrionota</taxon>
        <taxon>Bacteriovoracia</taxon>
        <taxon>Bacteriovoracales</taxon>
        <taxon>Halobacteriovoraceae</taxon>
        <taxon>Halobacteriovorax</taxon>
    </lineage>
</organism>
<feature type="transmembrane region" description="Helical" evidence="5">
    <location>
        <begin position="115"/>
        <end position="139"/>
    </location>
</feature>
<evidence type="ECO:0000256" key="5">
    <source>
        <dbReference type="SAM" id="Phobius"/>
    </source>
</evidence>
<sequence length="256" mass="27374">MNMVSYTAIVWTLIAGIATGLGAIPIYFKKEFSKKSLDVGLGFSAGVMLVASFLSLIIPSVSEAKEVYTYNVGLPIILISLFTGYLFIIFIHDILPHEHLIKHTDMKHRKKMSRVALIVLAISLHNFPEGLAVGVGFGSGDEGSGIALALAIALQNMPEGLVVAFGLLSEGASKHKAFAMALLSGLVEPVAAAIGFISSSVTHYSLPIALSFAGGTMLFVICQEMLPELFREGHEKHATLGVIVGVMSMLAIDYYF</sequence>
<dbReference type="PATRIC" id="fig|862908.3.peg.805"/>
<protein>
    <submittedName>
        <fullName evidence="6">Probable metal transporter</fullName>
    </submittedName>
</protein>
<reference evidence="7" key="1">
    <citation type="journal article" date="2013" name="ISME J.">
        <title>A small predatory core genome in the divergent marine Bacteriovorax marinus SJ and the terrestrial Bdellovibrio bacteriovorus.</title>
        <authorList>
            <person name="Crossman L.C."/>
            <person name="Chen H."/>
            <person name="Cerdeno-Tarraga A.M."/>
            <person name="Brooks K."/>
            <person name="Quail M.A."/>
            <person name="Pineiro S.A."/>
            <person name="Hobley L."/>
            <person name="Sockett R.E."/>
            <person name="Bentley S.D."/>
            <person name="Parkhill J."/>
            <person name="Williams H.N."/>
            <person name="Stine O.C."/>
        </authorList>
    </citation>
    <scope>NUCLEOTIDE SEQUENCE [LARGE SCALE GENOMIC DNA]</scope>
    <source>
        <strain evidence="7">ATCC BAA-682 / DSM 15412 / SJ</strain>
    </source>
</reference>
<evidence type="ECO:0000256" key="1">
    <source>
        <dbReference type="ARBA" id="ARBA00004141"/>
    </source>
</evidence>
<feature type="transmembrane region" description="Helical" evidence="5">
    <location>
        <begin position="238"/>
        <end position="255"/>
    </location>
</feature>
<dbReference type="Proteomes" id="UP000008963">
    <property type="component" value="Chromosome"/>
</dbReference>
<keyword evidence="4 5" id="KW-0472">Membrane</keyword>
<evidence type="ECO:0000313" key="6">
    <source>
        <dbReference type="EMBL" id="CBW25738.1"/>
    </source>
</evidence>
<evidence type="ECO:0000256" key="2">
    <source>
        <dbReference type="ARBA" id="ARBA00022692"/>
    </source>
</evidence>
<feature type="transmembrane region" description="Helical" evidence="5">
    <location>
        <begin position="204"/>
        <end position="226"/>
    </location>
</feature>
<evidence type="ECO:0000313" key="7">
    <source>
        <dbReference type="Proteomes" id="UP000008963"/>
    </source>
</evidence>
<dbReference type="Gene3D" id="1.20.1250.20">
    <property type="entry name" value="MFS general substrate transporter like domains"/>
    <property type="match status" value="1"/>
</dbReference>
<dbReference type="GO" id="GO:0005385">
    <property type="term" value="F:zinc ion transmembrane transporter activity"/>
    <property type="evidence" value="ECO:0007669"/>
    <property type="project" value="TreeGrafter"/>
</dbReference>
<evidence type="ECO:0000256" key="3">
    <source>
        <dbReference type="ARBA" id="ARBA00022989"/>
    </source>
</evidence>
<dbReference type="PANTHER" id="PTHR11040:SF70">
    <property type="entry name" value="OS05G0316100 PROTEIN"/>
    <property type="match status" value="1"/>
</dbReference>
<accession>E1WX37</accession>
<dbReference type="InterPro" id="IPR003689">
    <property type="entry name" value="ZIP"/>
</dbReference>
<evidence type="ECO:0000256" key="4">
    <source>
        <dbReference type="ARBA" id="ARBA00023136"/>
    </source>
</evidence>
<dbReference type="Pfam" id="PF02535">
    <property type="entry name" value="Zip"/>
    <property type="match status" value="1"/>
</dbReference>
<name>E1WX37_HALMS</name>
<proteinExistence type="predicted"/>
<dbReference type="STRING" id="862908.BMS_0843"/>